<dbReference type="EMBL" id="LT594635">
    <property type="protein sequence ID" value="SCP03565.1"/>
    <property type="molecule type" value="Genomic_DNA"/>
</dbReference>
<evidence type="ECO:0000313" key="2">
    <source>
        <dbReference type="EMBL" id="SCP03565.1"/>
    </source>
</evidence>
<evidence type="ECO:0000256" key="1">
    <source>
        <dbReference type="SAM" id="MobiDB-lite"/>
    </source>
</evidence>
<dbReference type="AlphaFoldDB" id="A0A1D3TF48"/>
<keyword evidence="3" id="KW-1185">Reference proteome</keyword>
<dbReference type="OMA" id="DICSNFF"/>
<feature type="compositionally biased region" description="Low complexity" evidence="1">
    <location>
        <begin position="195"/>
        <end position="256"/>
    </location>
</feature>
<feature type="region of interest" description="Disordered" evidence="1">
    <location>
        <begin position="186"/>
        <end position="272"/>
    </location>
</feature>
<proteinExistence type="predicted"/>
<sequence length="809" mass="95992">MIRRGKKVISIINAFSKRRVQTIIRKDEVYSADRYEELNFLENKIKDNLHKLKCLEQKKIQSDRIVYKNILKELLKEKENFVADEMIHFLYILVYNDLYYLDICSNFFSYFYDKYLFSKRYFNNVNVNSIIHVIYSYYLFENYYFLTWHKRNVHTLKNNDKNIVEETDTQTLKGVFEDSSVLTHPRLIRKDGRSGRNNSSSPNSSSPNSSSPNSSSPNSSSPSSSSPNSSSPSSSSPNSSRFNSNSRSNCSRNSGSRTGGGPWEDREHTNGTSRYRDYYNNAAYRSFHIYNFFSPFINTNIDYINKNHLIKILLVLSQYVYNSTICGVAQYEDCTSKRCINSLYNDKFKNVGKILFTLIEAFVEKINIKKDIKKAYMPETINEKEIKKKKERYINLIDNSYKNFIYIDNDLNEHKLICLFFYIISNIFYPISENFFFKGGHLYIDEMSNGYTSSKSTEEAKLDQKDKDYIISLRKDASASENLRADNESIFPIVDMFTMHYNTIEIRNVFYKNTGSEKTSIENFIIYKNNILKNMKKNVYLDSIYSLEVHYKLIFFKAIYSLNFFKSPFLKYVYLIHHYQKYNSIDYFDYCERLHFHNDQNVHIEIGNADGQSETRNVEMNQSNIYKEDIKEASDIEDIKYDRITEKTREQWLRNKMKNISKRGYIFNNEYINLLNDIDCSIRNNSTEQTINTLLHMHLLRFMDNHFIILFISKLCNSTDKLRNEHKKKINIIITSLLTFLSSHINSPNLSFQKKAKCSINIFNHVYYNNNVYIKHLKKLYDFVLLMYNKKVFKRKRKELLSWTNYKCL</sequence>
<name>A0A1D3TF48_PLAMA</name>
<dbReference type="OrthoDB" id="392431at2759"/>
<reference evidence="2 3" key="1">
    <citation type="submission" date="2016-06" db="EMBL/GenBank/DDBJ databases">
        <authorList>
            <consortium name="Pathogen Informatics"/>
        </authorList>
    </citation>
    <scope>NUCLEOTIDE SEQUENCE [LARGE SCALE GENOMIC DNA]</scope>
</reference>
<dbReference type="Proteomes" id="UP000219813">
    <property type="component" value="Chromosome 14"/>
</dbReference>
<gene>
    <name evidence="2" type="primary">PmUG01_14062500</name>
    <name evidence="2" type="ORF">PMUG01_14062500</name>
</gene>
<dbReference type="RefSeq" id="XP_028864518.1">
    <property type="nucleotide sequence ID" value="XM_029008205.1"/>
</dbReference>
<dbReference type="VEuPathDB" id="PlasmoDB:PmUG01_14062500"/>
<accession>A0A1D3TF48</accession>
<protein>
    <submittedName>
        <fullName evidence="2">Uncharacterized protein</fullName>
    </submittedName>
</protein>
<dbReference type="KEGG" id="pmal:PMUG01_14062500"/>
<feature type="compositionally biased region" description="Basic and acidic residues" evidence="1">
    <location>
        <begin position="263"/>
        <end position="272"/>
    </location>
</feature>
<dbReference type="GeneID" id="39871936"/>
<organism evidence="2 3">
    <name type="scientific">Plasmodium malariae</name>
    <dbReference type="NCBI Taxonomy" id="5858"/>
    <lineage>
        <taxon>Eukaryota</taxon>
        <taxon>Sar</taxon>
        <taxon>Alveolata</taxon>
        <taxon>Apicomplexa</taxon>
        <taxon>Aconoidasida</taxon>
        <taxon>Haemosporida</taxon>
        <taxon>Plasmodiidae</taxon>
        <taxon>Plasmodium</taxon>
        <taxon>Plasmodium (Plasmodium)</taxon>
    </lineage>
</organism>
<evidence type="ECO:0000313" key="3">
    <source>
        <dbReference type="Proteomes" id="UP000219813"/>
    </source>
</evidence>